<proteinExistence type="inferred from homology"/>
<dbReference type="GO" id="GO:0005886">
    <property type="term" value="C:plasma membrane"/>
    <property type="evidence" value="ECO:0007669"/>
    <property type="project" value="UniProtKB-SubCell"/>
</dbReference>
<dbReference type="PANTHER" id="PTHR34296:SF2">
    <property type="entry name" value="ABC TRANSPORTER GUANOSINE-BINDING PROTEIN NUPN"/>
    <property type="match status" value="1"/>
</dbReference>
<dbReference type="CDD" id="cd06354">
    <property type="entry name" value="PBP1_PrnA-like"/>
    <property type="match status" value="1"/>
</dbReference>
<dbReference type="AlphaFoldDB" id="A0A449BI51"/>
<gene>
    <name evidence="9" type="primary">tmpC_1</name>
    <name evidence="9" type="ORF">NCTC10172_00099</name>
</gene>
<evidence type="ECO:0000256" key="6">
    <source>
        <dbReference type="ARBA" id="ARBA00023288"/>
    </source>
</evidence>
<protein>
    <submittedName>
        <fullName evidence="9">Purine nucleoside receptor A</fullName>
    </submittedName>
</protein>
<dbReference type="STRING" id="1408416.GCA_000702765_00654"/>
<evidence type="ECO:0000256" key="1">
    <source>
        <dbReference type="ARBA" id="ARBA00004193"/>
    </source>
</evidence>
<keyword evidence="9" id="KW-0675">Receptor</keyword>
<reference evidence="9 10" key="1">
    <citation type="submission" date="2019-01" db="EMBL/GenBank/DDBJ databases">
        <authorList>
            <consortium name="Pathogen Informatics"/>
        </authorList>
    </citation>
    <scope>NUCLEOTIDE SEQUENCE [LARGE SCALE GENOMIC DNA]</scope>
    <source>
        <strain evidence="9 10">NCTC10172</strain>
    </source>
</reference>
<evidence type="ECO:0000256" key="2">
    <source>
        <dbReference type="ARBA" id="ARBA00008610"/>
    </source>
</evidence>
<dbReference type="InterPro" id="IPR028082">
    <property type="entry name" value="Peripla_BP_I"/>
</dbReference>
<sequence>MKKLFALLFVLVAGFVLVSCGNQAKEIAMITDTGDIDDGSFNEGTWKGIQKYAEEHNKKAQYYKPGGETTGDYLAAIDLAVAGGAKIVITPGFYFEVPVFQAQTKYPDVKFVILDGAPHSGDYNNVINENTLSIFFKEEESGFLAGYATYLDGKTKLGFMGGIAVPAVQRFGIGWVAGAYYAAKEKGDANYAYDPANYTYLGDFGPKAEFATMAGTWYDRGVEAIHAAAGGAGLSVMSAATSRTNKWVIGVDSYQSGDSNTVLSSAVKGVGTAAYEALEDFYNGTFQGGKSITLGAKEDAVGLPMATSRFTSFNEAKYDEIFGKVKSTLAVPNDAAKLKTFIEGLGYTFPEGLSEAIAG</sequence>
<dbReference type="Proteomes" id="UP000290909">
    <property type="component" value="Chromosome"/>
</dbReference>
<feature type="domain" description="ABC transporter substrate-binding protein PnrA-like" evidence="8">
    <location>
        <begin position="27"/>
        <end position="327"/>
    </location>
</feature>
<feature type="chain" id="PRO_5019091192" evidence="7">
    <location>
        <begin position="25"/>
        <end position="359"/>
    </location>
</feature>
<keyword evidence="3" id="KW-1003">Cell membrane</keyword>
<keyword evidence="10" id="KW-1185">Reference proteome</keyword>
<dbReference type="Gene3D" id="3.40.50.2300">
    <property type="match status" value="2"/>
</dbReference>
<keyword evidence="6" id="KW-0449">Lipoprotein</keyword>
<keyword evidence="5" id="KW-0472">Membrane</keyword>
<evidence type="ECO:0000256" key="5">
    <source>
        <dbReference type="ARBA" id="ARBA00023136"/>
    </source>
</evidence>
<dbReference type="RefSeq" id="WP_035368930.1">
    <property type="nucleotide sequence ID" value="NZ_LR215050.1"/>
</dbReference>
<dbReference type="SUPFAM" id="SSF53822">
    <property type="entry name" value="Periplasmic binding protein-like I"/>
    <property type="match status" value="1"/>
</dbReference>
<evidence type="ECO:0000256" key="4">
    <source>
        <dbReference type="ARBA" id="ARBA00022729"/>
    </source>
</evidence>
<comment type="similarity">
    <text evidence="2">Belongs to the BMP lipoprotein family.</text>
</comment>
<dbReference type="Pfam" id="PF02608">
    <property type="entry name" value="Bmp"/>
    <property type="match status" value="1"/>
</dbReference>
<dbReference type="PROSITE" id="PS51257">
    <property type="entry name" value="PROKAR_LIPOPROTEIN"/>
    <property type="match status" value="1"/>
</dbReference>
<dbReference type="InterPro" id="IPR003760">
    <property type="entry name" value="PnrA-like"/>
</dbReference>
<evidence type="ECO:0000259" key="8">
    <source>
        <dbReference type="Pfam" id="PF02608"/>
    </source>
</evidence>
<dbReference type="EMBL" id="LR215050">
    <property type="protein sequence ID" value="VEU82093.1"/>
    <property type="molecule type" value="Genomic_DNA"/>
</dbReference>
<evidence type="ECO:0000313" key="9">
    <source>
        <dbReference type="EMBL" id="VEU82093.1"/>
    </source>
</evidence>
<accession>A0A449BI51</accession>
<comment type="subcellular location">
    <subcellularLocation>
        <location evidence="1">Cell membrane</location>
        <topology evidence="1">Lipid-anchor</topology>
    </subcellularLocation>
</comment>
<dbReference type="PANTHER" id="PTHR34296">
    <property type="entry name" value="TRANSCRIPTIONAL ACTIVATOR PROTEIN MED"/>
    <property type="match status" value="1"/>
</dbReference>
<keyword evidence="4 7" id="KW-0732">Signal</keyword>
<dbReference type="KEGG" id="ahk:NCTC10172_00099"/>
<name>A0A449BI51_9MOLU</name>
<evidence type="ECO:0000313" key="10">
    <source>
        <dbReference type="Proteomes" id="UP000290909"/>
    </source>
</evidence>
<dbReference type="InterPro" id="IPR050957">
    <property type="entry name" value="BMP_lipoprotein"/>
</dbReference>
<feature type="signal peptide" evidence="7">
    <location>
        <begin position="1"/>
        <end position="24"/>
    </location>
</feature>
<evidence type="ECO:0000256" key="7">
    <source>
        <dbReference type="SAM" id="SignalP"/>
    </source>
</evidence>
<evidence type="ECO:0000256" key="3">
    <source>
        <dbReference type="ARBA" id="ARBA00022475"/>
    </source>
</evidence>
<organism evidence="9 10">
    <name type="scientific">Acholeplasma hippikon</name>
    <dbReference type="NCBI Taxonomy" id="264636"/>
    <lineage>
        <taxon>Bacteria</taxon>
        <taxon>Bacillati</taxon>
        <taxon>Mycoplasmatota</taxon>
        <taxon>Mollicutes</taxon>
        <taxon>Acholeplasmatales</taxon>
        <taxon>Acholeplasmataceae</taxon>
        <taxon>Acholeplasma</taxon>
    </lineage>
</organism>